<feature type="domain" description="Sulfatase N-terminal" evidence="1">
    <location>
        <begin position="25"/>
        <end position="327"/>
    </location>
</feature>
<name>A0ABU2FLU7_9EURY</name>
<dbReference type="EMBL" id="JAMQOS010000001">
    <property type="protein sequence ID" value="MDS0281743.1"/>
    <property type="molecule type" value="Genomic_DNA"/>
</dbReference>
<dbReference type="Gene3D" id="3.40.720.10">
    <property type="entry name" value="Alkaline Phosphatase, subunit A"/>
    <property type="match status" value="1"/>
</dbReference>
<dbReference type="PANTHER" id="PTHR43751:SF3">
    <property type="entry name" value="SULFATASE N-TERMINAL DOMAIN-CONTAINING PROTEIN"/>
    <property type="match status" value="1"/>
</dbReference>
<dbReference type="Proteomes" id="UP001268864">
    <property type="component" value="Unassembled WGS sequence"/>
</dbReference>
<comment type="caution">
    <text evidence="2">The sequence shown here is derived from an EMBL/GenBank/DDBJ whole genome shotgun (WGS) entry which is preliminary data.</text>
</comment>
<protein>
    <submittedName>
        <fullName evidence="2">Sulfatase-like hydrolase/transferase</fullName>
    </submittedName>
</protein>
<reference evidence="2 3" key="1">
    <citation type="submission" date="2022-06" db="EMBL/GenBank/DDBJ databases">
        <title>Halomicroarcula sp. a new haloarchaeum isolate from saline soil.</title>
        <authorList>
            <person name="Strakova D."/>
            <person name="Galisteo C."/>
            <person name="Sanchez-Porro C."/>
            <person name="Ventosa A."/>
        </authorList>
    </citation>
    <scope>NUCLEOTIDE SEQUENCE [LARGE SCALE GENOMIC DNA]</scope>
    <source>
        <strain evidence="2 3">S3CR25-11</strain>
    </source>
</reference>
<evidence type="ECO:0000313" key="2">
    <source>
        <dbReference type="EMBL" id="MDS0281743.1"/>
    </source>
</evidence>
<evidence type="ECO:0000313" key="3">
    <source>
        <dbReference type="Proteomes" id="UP001268864"/>
    </source>
</evidence>
<dbReference type="InterPro" id="IPR000917">
    <property type="entry name" value="Sulfatase_N"/>
</dbReference>
<keyword evidence="3" id="KW-1185">Reference proteome</keyword>
<dbReference type="InterPro" id="IPR017850">
    <property type="entry name" value="Alkaline_phosphatase_core_sf"/>
</dbReference>
<accession>A0ABU2FLU7</accession>
<evidence type="ECO:0000259" key="1">
    <source>
        <dbReference type="Pfam" id="PF00884"/>
    </source>
</evidence>
<gene>
    <name evidence="2" type="ORF">NDI86_06380</name>
</gene>
<dbReference type="SUPFAM" id="SSF53649">
    <property type="entry name" value="Alkaline phosphatase-like"/>
    <property type="match status" value="1"/>
</dbReference>
<dbReference type="RefSeq" id="WP_310899572.1">
    <property type="nucleotide sequence ID" value="NZ_JAMQOS010000001.1"/>
</dbReference>
<dbReference type="Pfam" id="PF00884">
    <property type="entry name" value="Sulfatase"/>
    <property type="match status" value="1"/>
</dbReference>
<proteinExistence type="predicted"/>
<dbReference type="PANTHER" id="PTHR43751">
    <property type="entry name" value="SULFATASE"/>
    <property type="match status" value="1"/>
</dbReference>
<organism evidence="2 3">
    <name type="scientific">Haloarcula onubensis</name>
    <dbReference type="NCBI Taxonomy" id="2950539"/>
    <lineage>
        <taxon>Archaea</taxon>
        <taxon>Methanobacteriati</taxon>
        <taxon>Methanobacteriota</taxon>
        <taxon>Stenosarchaea group</taxon>
        <taxon>Halobacteria</taxon>
        <taxon>Halobacteriales</taxon>
        <taxon>Haloarculaceae</taxon>
        <taxon>Haloarcula</taxon>
    </lineage>
</organism>
<dbReference type="InterPro" id="IPR052701">
    <property type="entry name" value="GAG_Ulvan_Degrading_Sulfatases"/>
</dbReference>
<sequence>MTSVALVVFDSLRKDAFDAYFDWLPGTTFESAWSTSGWTVPAHGTLFTGLYPTESGVYAKAEALSSEGPVLAERLSEAGYTTRGFSANANISDSFDFTRGFDEFHHSWRGKRRDDDVLDWGAFISRTRDQGPMRFVSAVKECFTADVDTWKSLKLGAQMKGRDLGMSSIAGRDDGAAKVLDIVRDTDFGGEEFFFMNLMEAHGPYNAPEEYRTVDIDAQASFEDTMSDGPDESAADLRQAYDDCVRYLSDMYRDIFDELTEHFDYVVTVSDHGEMFGRDGIWAHNYGIYPELTHVPLSIYHGDETRETVETTVSLLDVYRTILSLAGCDDTDRRGRNLLDDPGDERYLVERHGLRSSRVEALRENGYSMDFVEEWDQPEYGVVEPDGTYAWESREGFQSDDEMDLDEARTHVDTLRSDLDEAEMTLSSDREIPADVRDRLNELGYVSQ</sequence>